<dbReference type="EMBL" id="MGGW01000016">
    <property type="protein sequence ID" value="OGM54282.1"/>
    <property type="molecule type" value="Genomic_DNA"/>
</dbReference>
<sequence>MPDLVLLTIFVGLFTLLSPFYMILRNKMVLQAKKRKHPLSYYSKKRIFKIAITILLLMLPTLILMSGIFITIKLRTGSADLSQNDLPFVLAFFIASLFVAYGSGIYIVSVIKEEFTKEDLTLDPKFVLEYITNEFFHGPVSHVMIFSGAVFLLLIISLFELSYPTNMAEQNYLILYALDGVVLGISLALSHFYNDTWKHQLIWTIIALLIHQSVLVSGTQASFYEIPFNLFFAIFTFVLNITLLGKLIWYHAGRAVYKYEQEEKSLTDSVAVKK</sequence>
<feature type="transmembrane region" description="Helical" evidence="1">
    <location>
        <begin position="47"/>
        <end position="74"/>
    </location>
</feature>
<accession>A0A1F8AR99</accession>
<dbReference type="Proteomes" id="UP000178603">
    <property type="component" value="Unassembled WGS sequence"/>
</dbReference>
<dbReference type="AlphaFoldDB" id="A0A1F8AR99"/>
<feature type="transmembrane region" description="Helical" evidence="1">
    <location>
        <begin position="230"/>
        <end position="249"/>
    </location>
</feature>
<feature type="transmembrane region" description="Helical" evidence="1">
    <location>
        <begin position="86"/>
        <end position="108"/>
    </location>
</feature>
<organism evidence="2 3">
    <name type="scientific">Candidatus Woesebacteria bacterium RIFCSPHIGHO2_12_FULL_41_24</name>
    <dbReference type="NCBI Taxonomy" id="1802510"/>
    <lineage>
        <taxon>Bacteria</taxon>
        <taxon>Candidatus Woeseibacteriota</taxon>
    </lineage>
</organism>
<feature type="transmembrane region" description="Helical" evidence="1">
    <location>
        <begin position="201"/>
        <end position="224"/>
    </location>
</feature>
<keyword evidence="1" id="KW-1133">Transmembrane helix</keyword>
<name>A0A1F8AR99_9BACT</name>
<comment type="caution">
    <text evidence="2">The sequence shown here is derived from an EMBL/GenBank/DDBJ whole genome shotgun (WGS) entry which is preliminary data.</text>
</comment>
<feature type="transmembrane region" description="Helical" evidence="1">
    <location>
        <begin position="171"/>
        <end position="189"/>
    </location>
</feature>
<protein>
    <submittedName>
        <fullName evidence="2">Uncharacterized protein</fullName>
    </submittedName>
</protein>
<keyword evidence="1" id="KW-0812">Transmembrane</keyword>
<proteinExistence type="predicted"/>
<evidence type="ECO:0000313" key="2">
    <source>
        <dbReference type="EMBL" id="OGM54282.1"/>
    </source>
</evidence>
<gene>
    <name evidence="2" type="ORF">A3E44_01995</name>
</gene>
<feature type="transmembrane region" description="Helical" evidence="1">
    <location>
        <begin position="6"/>
        <end position="26"/>
    </location>
</feature>
<evidence type="ECO:0000256" key="1">
    <source>
        <dbReference type="SAM" id="Phobius"/>
    </source>
</evidence>
<keyword evidence="1" id="KW-0472">Membrane</keyword>
<evidence type="ECO:0000313" key="3">
    <source>
        <dbReference type="Proteomes" id="UP000178603"/>
    </source>
</evidence>
<reference evidence="2 3" key="1">
    <citation type="journal article" date="2016" name="Nat. Commun.">
        <title>Thousands of microbial genomes shed light on interconnected biogeochemical processes in an aquifer system.</title>
        <authorList>
            <person name="Anantharaman K."/>
            <person name="Brown C.T."/>
            <person name="Hug L.A."/>
            <person name="Sharon I."/>
            <person name="Castelle C.J."/>
            <person name="Probst A.J."/>
            <person name="Thomas B.C."/>
            <person name="Singh A."/>
            <person name="Wilkins M.J."/>
            <person name="Karaoz U."/>
            <person name="Brodie E.L."/>
            <person name="Williams K.H."/>
            <person name="Hubbard S.S."/>
            <person name="Banfield J.F."/>
        </authorList>
    </citation>
    <scope>NUCLEOTIDE SEQUENCE [LARGE SCALE GENOMIC DNA]</scope>
</reference>
<feature type="transmembrane region" description="Helical" evidence="1">
    <location>
        <begin position="140"/>
        <end position="159"/>
    </location>
</feature>